<dbReference type="SMART" id="SM00487">
    <property type="entry name" value="DEXDc"/>
    <property type="match status" value="2"/>
</dbReference>
<dbReference type="EnsemblPlants" id="OGLUM01G26640.2">
    <property type="protein sequence ID" value="OGLUM01G26640.2"/>
    <property type="gene ID" value="OGLUM01G26640"/>
</dbReference>
<dbReference type="GO" id="GO:0016787">
    <property type="term" value="F:hydrolase activity"/>
    <property type="evidence" value="ECO:0007669"/>
    <property type="project" value="UniProtKB-KW"/>
</dbReference>
<sequence>MAAGDLLLRTQSGLPVLARAFPSCLCLRVPARRRRGAPPLTAAKVDVADAVGRRVRSGGAAVPKRRRSRRDAEEEEEEGLAFSRVVTGRGRGVREEGVAEGEAPEFDAAKSGDESGGVDGSYLSDTRFDQCAISPLSLKAVKDAGYERMTQVQEATLPVILQGKDVLAKAKTGTGKTVAFLLPAIEVLSALPNSQRDELRPSINLLVMCPTRELAIQVAVEAKKLLKYHRSLGVQVVIGGTRLTQEQRSMQANPCQILVATPGRLKDHVENTPGFSTRLKGVKVLVLDEADRLLDMGFRRDIERIIASVPKERQTLLFSATVPEEVRQISHIAMKKNYKFINTVKDGDEETHAQVSQMFMIAPLDLHFSILYDVLKKHVAEDADYKVIIFCTTAMVTKLVAEILSQLRLNIREIHSRKSQSARTKVSDEFRKSRGLILVSSDVSARGVDYPDVTLVIQVGVPADRQQYIHRLGRTGRKGKEGQGLLLLAPWEKYFLSSIKDLSISEATVPSVDSSTQTIVKDAVRKVEMRSKECAYQAWLGYYNSNKTIGREKSRLVKLAEEFSQSMELSVPPAIPKQILRKMGLNNRVFRPFATAAAAAARAAADAADEIETVHRGEMMSGGPSDATHRKRRRRRGPKGSGVDGPSIPRAVTTNGAGPEEEEEVVEGKAMELDAGMSAAEVGGVVGSHLSETRFDQCPVSPLSLKAIKDAGYEKMTQVQEATLPIILQGEDVLAKAKTGTGKTVAFLLPAIELLSTLPRSPSINLLVICPTRELANQVAAEARKLLKYHRSLGVQVVIGGTKLPQEQRSMQSNPCQILVATPGRLKDHLENTPGFSNRIKGVKVLVLDEADRLLDMGFRRDIEKIIAFIPKERQTLLFSATVPEEVRQISHVAMKRGYKFINTVKEGDEETHSQVSQMYMVAPLDLHFSILYNVLKKHIAEDADYKVIVFCTTAMVTKLVAEVLSQLKLNIREIHSRKSQSARTKVSDEFRKSKGLILVSSDVSARGVDYPDVTLVIQVGLPADREQYIHRLGRTGRKGKDGLGLLLLAPWETYFLNSVQDLSVSQAVVPTIDSSIQTGVKDALGRVETKSKESAYQAWLGYYNSNKAISRDKSRLVRLAEEFSQSMGLAIPPAIPKLILRKMGLNNVPGLRSPALDQSIITTGQVQS</sequence>
<feature type="domain" description="DEAD-box RNA helicase Q" evidence="11">
    <location>
        <begin position="126"/>
        <end position="154"/>
    </location>
</feature>
<dbReference type="GO" id="GO:0003723">
    <property type="term" value="F:RNA binding"/>
    <property type="evidence" value="ECO:0007669"/>
    <property type="project" value="UniProtKB-UniRule"/>
</dbReference>
<dbReference type="Gramene" id="OGLUM01G26640.2">
    <property type="protein sequence ID" value="OGLUM01G26640.2"/>
    <property type="gene ID" value="OGLUM01G26640"/>
</dbReference>
<dbReference type="SUPFAM" id="SSF52540">
    <property type="entry name" value="P-loop containing nucleoside triphosphate hydrolases"/>
    <property type="match status" value="2"/>
</dbReference>
<dbReference type="InterPro" id="IPR027417">
    <property type="entry name" value="P-loop_NTPase"/>
</dbReference>
<dbReference type="PROSITE" id="PS51195">
    <property type="entry name" value="Q_MOTIF"/>
    <property type="match status" value="2"/>
</dbReference>
<feature type="domain" description="DEAD-box RNA helicase Q" evidence="11">
    <location>
        <begin position="693"/>
        <end position="721"/>
    </location>
</feature>
<evidence type="ECO:0000256" key="7">
    <source>
        <dbReference type="RuleBase" id="RU365068"/>
    </source>
</evidence>
<dbReference type="CDD" id="cd17964">
    <property type="entry name" value="DEADc_MSS116"/>
    <property type="match status" value="2"/>
</dbReference>
<dbReference type="Pfam" id="PF00270">
    <property type="entry name" value="DEAD"/>
    <property type="match status" value="2"/>
</dbReference>
<evidence type="ECO:0000256" key="6">
    <source>
        <dbReference type="PROSITE-ProRule" id="PRU00552"/>
    </source>
</evidence>
<keyword evidence="4 7" id="KW-0067">ATP-binding</keyword>
<feature type="compositionally biased region" description="Basic residues" evidence="8">
    <location>
        <begin position="629"/>
        <end position="638"/>
    </location>
</feature>
<evidence type="ECO:0000256" key="3">
    <source>
        <dbReference type="ARBA" id="ARBA00022806"/>
    </source>
</evidence>
<dbReference type="PROSITE" id="PS51194">
    <property type="entry name" value="HELICASE_CTER"/>
    <property type="match status" value="2"/>
</dbReference>
<dbReference type="GO" id="GO:0003724">
    <property type="term" value="F:RNA helicase activity"/>
    <property type="evidence" value="ECO:0007669"/>
    <property type="project" value="UniProtKB-EC"/>
</dbReference>
<dbReference type="eggNOG" id="KOG0342">
    <property type="taxonomic scope" value="Eukaryota"/>
</dbReference>
<dbReference type="EC" id="3.6.4.13" evidence="7"/>
<dbReference type="Gene3D" id="3.40.50.300">
    <property type="entry name" value="P-loop containing nucleotide triphosphate hydrolases"/>
    <property type="match status" value="4"/>
</dbReference>
<dbReference type="GO" id="GO:0005524">
    <property type="term" value="F:ATP binding"/>
    <property type="evidence" value="ECO:0007669"/>
    <property type="project" value="UniProtKB-UniRule"/>
</dbReference>
<evidence type="ECO:0000256" key="8">
    <source>
        <dbReference type="SAM" id="MobiDB-lite"/>
    </source>
</evidence>
<dbReference type="InterPro" id="IPR001650">
    <property type="entry name" value="Helicase_C-like"/>
</dbReference>
<proteinExistence type="inferred from homology"/>
<evidence type="ECO:0000313" key="12">
    <source>
        <dbReference type="EnsemblPlants" id="OGLUM01G26640.2"/>
    </source>
</evidence>
<feature type="short sequence motif" description="Q motif" evidence="6">
    <location>
        <begin position="126"/>
        <end position="154"/>
    </location>
</feature>
<feature type="domain" description="Helicase C-terminal" evidence="10">
    <location>
        <begin position="935"/>
        <end position="1085"/>
    </location>
</feature>
<comment type="catalytic activity">
    <reaction evidence="7">
        <text>ATP + H2O = ADP + phosphate + H(+)</text>
        <dbReference type="Rhea" id="RHEA:13065"/>
        <dbReference type="ChEBI" id="CHEBI:15377"/>
        <dbReference type="ChEBI" id="CHEBI:15378"/>
        <dbReference type="ChEBI" id="CHEBI:30616"/>
        <dbReference type="ChEBI" id="CHEBI:43474"/>
        <dbReference type="ChEBI" id="CHEBI:456216"/>
        <dbReference type="EC" id="3.6.4.13"/>
    </reaction>
</comment>
<dbReference type="InterPro" id="IPR014014">
    <property type="entry name" value="RNA_helicase_DEAD_Q_motif"/>
</dbReference>
<dbReference type="AlphaFoldDB" id="A0A0D9YBR6"/>
<comment type="function">
    <text evidence="7">RNA helicase.</text>
</comment>
<organism evidence="12">
    <name type="scientific">Oryza glumipatula</name>
    <dbReference type="NCBI Taxonomy" id="40148"/>
    <lineage>
        <taxon>Eukaryota</taxon>
        <taxon>Viridiplantae</taxon>
        <taxon>Streptophyta</taxon>
        <taxon>Embryophyta</taxon>
        <taxon>Tracheophyta</taxon>
        <taxon>Spermatophyta</taxon>
        <taxon>Magnoliopsida</taxon>
        <taxon>Liliopsida</taxon>
        <taxon>Poales</taxon>
        <taxon>Poaceae</taxon>
        <taxon>BOP clade</taxon>
        <taxon>Oryzoideae</taxon>
        <taxon>Oryzeae</taxon>
        <taxon>Oryzinae</taxon>
        <taxon>Oryza</taxon>
    </lineage>
</organism>
<reference evidence="12" key="3">
    <citation type="submission" date="2018-05" db="EMBL/GenBank/DDBJ databases">
        <title>OgluRS3 (Oryza glumaepatula Reference Sequence Version 3).</title>
        <authorList>
            <person name="Zhang J."/>
            <person name="Kudrna D."/>
            <person name="Lee S."/>
            <person name="Talag J."/>
            <person name="Welchert J."/>
            <person name="Wing R.A."/>
        </authorList>
    </citation>
    <scope>NUCLEOTIDE SEQUENCE [LARGE SCALE GENOMIC DNA]</scope>
</reference>
<feature type="short sequence motif" description="Q motif" evidence="6">
    <location>
        <begin position="693"/>
        <end position="721"/>
    </location>
</feature>
<name>A0A0D9YBR6_9ORYZ</name>
<feature type="domain" description="Helicase ATP-binding" evidence="9">
    <location>
        <begin position="157"/>
        <end position="340"/>
    </location>
</feature>
<keyword evidence="5 7" id="KW-0694">RNA-binding</keyword>
<evidence type="ECO:0000259" key="10">
    <source>
        <dbReference type="PROSITE" id="PS51194"/>
    </source>
</evidence>
<dbReference type="Proteomes" id="UP000026961">
    <property type="component" value="Chromosome 1"/>
</dbReference>
<evidence type="ECO:0000256" key="5">
    <source>
        <dbReference type="ARBA" id="ARBA00022884"/>
    </source>
</evidence>
<reference evidence="12" key="2">
    <citation type="submission" date="2015-04" db="UniProtKB">
        <authorList>
            <consortium name="EnsemblPlants"/>
        </authorList>
    </citation>
    <scope>IDENTIFICATION</scope>
</reference>
<feature type="region of interest" description="Disordered" evidence="8">
    <location>
        <begin position="92"/>
        <end position="120"/>
    </location>
</feature>
<feature type="domain" description="Helicase ATP-binding" evidence="9">
    <location>
        <begin position="724"/>
        <end position="901"/>
    </location>
</feature>
<dbReference type="PANTHER" id="PTHR24031">
    <property type="entry name" value="RNA HELICASE"/>
    <property type="match status" value="1"/>
</dbReference>
<evidence type="ECO:0000259" key="9">
    <source>
        <dbReference type="PROSITE" id="PS51192"/>
    </source>
</evidence>
<dbReference type="InterPro" id="IPR000629">
    <property type="entry name" value="RNA-helicase_DEAD-box_CS"/>
</dbReference>
<evidence type="ECO:0000313" key="13">
    <source>
        <dbReference type="Proteomes" id="UP000026961"/>
    </source>
</evidence>
<feature type="region of interest" description="Disordered" evidence="8">
    <location>
        <begin position="614"/>
        <end position="667"/>
    </location>
</feature>
<feature type="domain" description="Helicase C-terminal" evidence="10">
    <location>
        <begin position="370"/>
        <end position="520"/>
    </location>
</feature>
<dbReference type="SMART" id="SM00490">
    <property type="entry name" value="HELICc"/>
    <property type="match status" value="2"/>
</dbReference>
<evidence type="ECO:0000259" key="11">
    <source>
        <dbReference type="PROSITE" id="PS51195"/>
    </source>
</evidence>
<evidence type="ECO:0000256" key="1">
    <source>
        <dbReference type="ARBA" id="ARBA00022741"/>
    </source>
</evidence>
<dbReference type="InterPro" id="IPR014001">
    <property type="entry name" value="Helicase_ATP-bd"/>
</dbReference>
<keyword evidence="1 7" id="KW-0547">Nucleotide-binding</keyword>
<keyword evidence="2 7" id="KW-0378">Hydrolase</keyword>
<comment type="similarity">
    <text evidence="7">Belongs to the DEAD box helicase family.</text>
</comment>
<feature type="region of interest" description="Disordered" evidence="8">
    <location>
        <begin position="56"/>
        <end position="80"/>
    </location>
</feature>
<evidence type="ECO:0000256" key="2">
    <source>
        <dbReference type="ARBA" id="ARBA00022801"/>
    </source>
</evidence>
<evidence type="ECO:0000256" key="4">
    <source>
        <dbReference type="ARBA" id="ARBA00022840"/>
    </source>
</evidence>
<dbReference type="InterPro" id="IPR011545">
    <property type="entry name" value="DEAD/DEAH_box_helicase_dom"/>
</dbReference>
<keyword evidence="13" id="KW-1185">Reference proteome</keyword>
<dbReference type="CDD" id="cd18787">
    <property type="entry name" value="SF2_C_DEAD"/>
    <property type="match status" value="2"/>
</dbReference>
<reference evidence="12" key="1">
    <citation type="submission" date="2013-08" db="EMBL/GenBank/DDBJ databases">
        <title>Oryza genome evolution.</title>
        <authorList>
            <person name="Wing R.A."/>
            <person name="Panaud O."/>
            <person name="Oliveira A.C."/>
        </authorList>
    </citation>
    <scope>NUCLEOTIDE SEQUENCE</scope>
</reference>
<keyword evidence="3 7" id="KW-0347">Helicase</keyword>
<accession>A0A0D9YBR6</accession>
<dbReference type="PROSITE" id="PS51192">
    <property type="entry name" value="HELICASE_ATP_BIND_1"/>
    <property type="match status" value="2"/>
</dbReference>
<protein>
    <recommendedName>
        <fullName evidence="7">ATP-dependent RNA helicase</fullName>
        <ecNumber evidence="7">3.6.4.13</ecNumber>
    </recommendedName>
</protein>
<dbReference type="STRING" id="40148.A0A0D9YBR6"/>
<dbReference type="Pfam" id="PF00271">
    <property type="entry name" value="Helicase_C"/>
    <property type="match status" value="2"/>
</dbReference>
<dbReference type="PROSITE" id="PS00039">
    <property type="entry name" value="DEAD_ATP_HELICASE"/>
    <property type="match status" value="2"/>
</dbReference>
<comment type="domain">
    <text evidence="7">The Q motif is unique to and characteristic of the DEAD box family of RNA helicases and controls ATP binding and hydrolysis.</text>
</comment>